<feature type="transmembrane region" description="Helical" evidence="13">
    <location>
        <begin position="378"/>
        <end position="398"/>
    </location>
</feature>
<evidence type="ECO:0000256" key="1">
    <source>
        <dbReference type="ARBA" id="ARBA00004651"/>
    </source>
</evidence>
<dbReference type="InterPro" id="IPR017938">
    <property type="entry name" value="Riboflavin_synthase-like_b-brl"/>
</dbReference>
<comment type="catalytic activity">
    <reaction evidence="12">
        <text>2 a Fe(II)-siderophore + NADP(+) + H(+) = 2 a Fe(III)-siderophore + NADPH</text>
        <dbReference type="Rhea" id="RHEA:28795"/>
        <dbReference type="Rhea" id="RHEA-COMP:11342"/>
        <dbReference type="Rhea" id="RHEA-COMP:11344"/>
        <dbReference type="ChEBI" id="CHEBI:15378"/>
        <dbReference type="ChEBI" id="CHEBI:29033"/>
        <dbReference type="ChEBI" id="CHEBI:29034"/>
        <dbReference type="ChEBI" id="CHEBI:57783"/>
        <dbReference type="ChEBI" id="CHEBI:58349"/>
        <dbReference type="EC" id="1.16.1.9"/>
    </reaction>
</comment>
<dbReference type="eggNOG" id="KOG0039">
    <property type="taxonomic scope" value="Eukaryota"/>
</dbReference>
<dbReference type="AlphaFoldDB" id="R4XE90"/>
<evidence type="ECO:0000256" key="6">
    <source>
        <dbReference type="ARBA" id="ARBA00022692"/>
    </source>
</evidence>
<proteinExistence type="inferred from homology"/>
<feature type="domain" description="FAD-binding FR-type" evidence="14">
    <location>
        <begin position="264"/>
        <end position="374"/>
    </location>
</feature>
<dbReference type="InterPro" id="IPR013130">
    <property type="entry name" value="Fe3_Rdtase_TM_dom"/>
</dbReference>
<dbReference type="SUPFAM" id="SSF52343">
    <property type="entry name" value="Ferredoxin reductase-like, C-terminal NADP-linked domain"/>
    <property type="match status" value="1"/>
</dbReference>
<dbReference type="PANTHER" id="PTHR32361:SF28">
    <property type="entry name" value="FRP1P"/>
    <property type="match status" value="1"/>
</dbReference>
<evidence type="ECO:0000256" key="10">
    <source>
        <dbReference type="ARBA" id="ARBA00023065"/>
    </source>
</evidence>
<keyword evidence="16" id="KW-1185">Reference proteome</keyword>
<protein>
    <recommendedName>
        <fullName evidence="3">ferric-chelate reductase (NADPH)</fullName>
        <ecNumber evidence="3">1.16.1.9</ecNumber>
    </recommendedName>
</protein>
<comment type="caution">
    <text evidence="15">The sequence shown here is derived from an EMBL/GenBank/DDBJ whole genome shotgun (WGS) entry which is preliminary data.</text>
</comment>
<dbReference type="GO" id="GO:0052851">
    <property type="term" value="F:ferric-chelate reductase (NADPH) activity"/>
    <property type="evidence" value="ECO:0007669"/>
    <property type="project" value="UniProtKB-EC"/>
</dbReference>
<evidence type="ECO:0000256" key="11">
    <source>
        <dbReference type="ARBA" id="ARBA00023136"/>
    </source>
</evidence>
<dbReference type="SFLD" id="SFLDS00052">
    <property type="entry name" value="Ferric_Reductase_Domain"/>
    <property type="match status" value="1"/>
</dbReference>
<feature type="transmembrane region" description="Helical" evidence="13">
    <location>
        <begin position="199"/>
        <end position="219"/>
    </location>
</feature>
<dbReference type="SUPFAM" id="SSF63380">
    <property type="entry name" value="Riboflavin synthase domain-like"/>
    <property type="match status" value="1"/>
</dbReference>
<dbReference type="InterPro" id="IPR013121">
    <property type="entry name" value="Fe_red_NAD-bd_6"/>
</dbReference>
<dbReference type="Pfam" id="PF01794">
    <property type="entry name" value="Ferric_reduct"/>
    <property type="match status" value="1"/>
</dbReference>
<dbReference type="GO" id="GO:0005886">
    <property type="term" value="C:plasma membrane"/>
    <property type="evidence" value="ECO:0007669"/>
    <property type="project" value="UniProtKB-SubCell"/>
</dbReference>
<evidence type="ECO:0000256" key="8">
    <source>
        <dbReference type="ARBA" id="ARBA00022989"/>
    </source>
</evidence>
<evidence type="ECO:0000259" key="14">
    <source>
        <dbReference type="PROSITE" id="PS51384"/>
    </source>
</evidence>
<dbReference type="SFLD" id="SFLDG01168">
    <property type="entry name" value="Ferric_reductase_subgroup_(FRE"/>
    <property type="match status" value="1"/>
</dbReference>
<evidence type="ECO:0000313" key="16">
    <source>
        <dbReference type="Proteomes" id="UP000013776"/>
    </source>
</evidence>
<dbReference type="STRING" id="1097556.R4XE90"/>
<evidence type="ECO:0000313" key="15">
    <source>
        <dbReference type="EMBL" id="CCG81677.1"/>
    </source>
</evidence>
<comment type="similarity">
    <text evidence="2">Belongs to the ferric reductase (FRE) family.</text>
</comment>
<dbReference type="GO" id="GO:0006826">
    <property type="term" value="P:iron ion transport"/>
    <property type="evidence" value="ECO:0007669"/>
    <property type="project" value="TreeGrafter"/>
</dbReference>
<accession>R4XE90</accession>
<dbReference type="InterPro" id="IPR013112">
    <property type="entry name" value="FAD-bd_8"/>
</dbReference>
<keyword evidence="10" id="KW-0406">Ion transport</keyword>
<feature type="transmembrane region" description="Helical" evidence="13">
    <location>
        <begin position="35"/>
        <end position="55"/>
    </location>
</feature>
<evidence type="ECO:0000256" key="2">
    <source>
        <dbReference type="ARBA" id="ARBA00006278"/>
    </source>
</evidence>
<dbReference type="GO" id="GO:0006879">
    <property type="term" value="P:intracellular iron ion homeostasis"/>
    <property type="evidence" value="ECO:0007669"/>
    <property type="project" value="TreeGrafter"/>
</dbReference>
<reference evidence="15 16" key="1">
    <citation type="journal article" date="2013" name="MBio">
        <title>Genome sequencing of the plant pathogen Taphrina deformans, the causal agent of peach leaf curl.</title>
        <authorList>
            <person name="Cisse O.H."/>
            <person name="Almeida J.M.G.C.F."/>
            <person name="Fonseca A."/>
            <person name="Kumar A.A."/>
            <person name="Salojaervi J."/>
            <person name="Overmyer K."/>
            <person name="Hauser P.M."/>
            <person name="Pagni M."/>
        </authorList>
    </citation>
    <scope>NUCLEOTIDE SEQUENCE [LARGE SCALE GENOMIC DNA]</scope>
    <source>
        <strain evidence="16">PYCC 5710 / ATCC 11124 / CBS 356.35 / IMI 108563 / JCM 9778 / NBRC 8474</strain>
    </source>
</reference>
<dbReference type="PROSITE" id="PS51384">
    <property type="entry name" value="FAD_FR"/>
    <property type="match status" value="1"/>
</dbReference>
<gene>
    <name evidence="15" type="ORF">TAPDE_001492</name>
</gene>
<evidence type="ECO:0000256" key="4">
    <source>
        <dbReference type="ARBA" id="ARBA00022448"/>
    </source>
</evidence>
<keyword evidence="6 13" id="KW-0812">Transmembrane</keyword>
<keyword evidence="5" id="KW-1003">Cell membrane</keyword>
<dbReference type="InterPro" id="IPR017927">
    <property type="entry name" value="FAD-bd_FR_type"/>
</dbReference>
<sequence>MSSMGPTASKISPAVLAAKKLKKLRNAQWRNNVEYFFAACVGIFVLAYILSELRLRLARKSKTRSRLQALLNLTKRAALCSFKVPLVRCRVYLPMLLLWPLVLTFLGAAFLVHTQNFTITTIASRTGQVGAACLPPLFFLSMKNSPIALLIGSSHEKLNIVHRWTGRTVVTTFLVHTITYCVGYAKQGKLVQLRRLSNIYGMAAFAAMLLLAVSSISMARRRHYELFYVLHWVFTILTLAFAWFHDSDNIPYVKASAGIIAGDLVLRIIRVLLAAPYSGAELANINEDLVSLTIPRPRFGPMRTWVPGSHAFLNIPSVTGFHQHHPFTICSIPEDGHIRFVIKKQKGFTDALHKRDVGTVRCLVDGPYGSLEMTRFALFPKVLLIAGGVGITFALPVLRSLLSRKTPPEAITFIWSTNNVSTFKYFEQELRAVQASHEASTSKVELKVKLVFTSRLVSSSSSINSESEVSADIGTDQEKWPVTKDLNEKTYFTETPSKSLFEYVSGRISLTNTVAEELQHIERLAIGVCGPNKLILDAKNTISAQLASSGKDIFLYTEEFEW</sequence>
<name>R4XE90_TAPDE</name>
<dbReference type="InterPro" id="IPR051410">
    <property type="entry name" value="Ferric/Cupric_Reductase"/>
</dbReference>
<evidence type="ECO:0000256" key="5">
    <source>
        <dbReference type="ARBA" id="ARBA00022475"/>
    </source>
</evidence>
<comment type="subcellular location">
    <subcellularLocation>
        <location evidence="1">Cell membrane</location>
        <topology evidence="1">Multi-pass membrane protein</topology>
    </subcellularLocation>
</comment>
<keyword evidence="9" id="KW-0560">Oxidoreductase</keyword>
<dbReference type="PANTHER" id="PTHR32361">
    <property type="entry name" value="FERRIC/CUPRIC REDUCTASE TRANSMEMBRANE COMPONENT"/>
    <property type="match status" value="1"/>
</dbReference>
<evidence type="ECO:0000256" key="7">
    <source>
        <dbReference type="ARBA" id="ARBA00022982"/>
    </source>
</evidence>
<dbReference type="InterPro" id="IPR039261">
    <property type="entry name" value="FNR_nucleotide-bd"/>
</dbReference>
<dbReference type="Pfam" id="PF08030">
    <property type="entry name" value="NAD_binding_6"/>
    <property type="match status" value="1"/>
</dbReference>
<keyword evidence="7" id="KW-0249">Electron transport</keyword>
<feature type="transmembrane region" description="Helical" evidence="13">
    <location>
        <begin position="226"/>
        <end position="244"/>
    </location>
</feature>
<dbReference type="Gene3D" id="2.40.30.10">
    <property type="entry name" value="Translation factors"/>
    <property type="match status" value="1"/>
</dbReference>
<evidence type="ECO:0000256" key="9">
    <source>
        <dbReference type="ARBA" id="ARBA00023002"/>
    </source>
</evidence>
<keyword evidence="4" id="KW-0813">Transport</keyword>
<evidence type="ECO:0000256" key="13">
    <source>
        <dbReference type="SAM" id="Phobius"/>
    </source>
</evidence>
<dbReference type="EMBL" id="CAHR02000054">
    <property type="protein sequence ID" value="CCG81677.1"/>
    <property type="molecule type" value="Genomic_DNA"/>
</dbReference>
<dbReference type="OrthoDB" id="10006946at2759"/>
<feature type="transmembrane region" description="Helical" evidence="13">
    <location>
        <begin position="91"/>
        <end position="112"/>
    </location>
</feature>
<dbReference type="GO" id="GO:0015677">
    <property type="term" value="P:copper ion import"/>
    <property type="evidence" value="ECO:0007669"/>
    <property type="project" value="TreeGrafter"/>
</dbReference>
<dbReference type="Proteomes" id="UP000013776">
    <property type="component" value="Unassembled WGS sequence"/>
</dbReference>
<evidence type="ECO:0000256" key="12">
    <source>
        <dbReference type="ARBA" id="ARBA00048483"/>
    </source>
</evidence>
<evidence type="ECO:0000256" key="3">
    <source>
        <dbReference type="ARBA" id="ARBA00012668"/>
    </source>
</evidence>
<dbReference type="VEuPathDB" id="FungiDB:TAPDE_001492"/>
<keyword evidence="11 13" id="KW-0472">Membrane</keyword>
<dbReference type="CDD" id="cd06186">
    <property type="entry name" value="NOX_Duox_like_FAD_NADP"/>
    <property type="match status" value="1"/>
</dbReference>
<dbReference type="Gene3D" id="3.40.50.80">
    <property type="entry name" value="Nucleotide-binding domain of ferredoxin-NADP reductase (FNR) module"/>
    <property type="match status" value="1"/>
</dbReference>
<keyword evidence="8 13" id="KW-1133">Transmembrane helix</keyword>
<organism evidence="15 16">
    <name type="scientific">Taphrina deformans (strain PYCC 5710 / ATCC 11124 / CBS 356.35 / IMI 108563 / JCM 9778 / NBRC 8474)</name>
    <name type="common">Peach leaf curl fungus</name>
    <name type="synonym">Lalaria deformans</name>
    <dbReference type="NCBI Taxonomy" id="1097556"/>
    <lineage>
        <taxon>Eukaryota</taxon>
        <taxon>Fungi</taxon>
        <taxon>Dikarya</taxon>
        <taxon>Ascomycota</taxon>
        <taxon>Taphrinomycotina</taxon>
        <taxon>Taphrinomycetes</taxon>
        <taxon>Taphrinales</taxon>
        <taxon>Taphrinaceae</taxon>
        <taxon>Taphrina</taxon>
    </lineage>
</organism>
<dbReference type="EC" id="1.16.1.9" evidence="3"/>
<dbReference type="Pfam" id="PF08022">
    <property type="entry name" value="FAD_binding_8"/>
    <property type="match status" value="1"/>
</dbReference>